<feature type="compositionally biased region" description="Low complexity" evidence="1">
    <location>
        <begin position="190"/>
        <end position="200"/>
    </location>
</feature>
<evidence type="ECO:0008006" key="5">
    <source>
        <dbReference type="Google" id="ProtNLM"/>
    </source>
</evidence>
<name>A0A840GA21_RHOTE</name>
<keyword evidence="2" id="KW-0732">Signal</keyword>
<feature type="signal peptide" evidence="2">
    <location>
        <begin position="1"/>
        <end position="20"/>
    </location>
</feature>
<reference evidence="3 4" key="1">
    <citation type="submission" date="2020-08" db="EMBL/GenBank/DDBJ databases">
        <title>Genome sequencing of Purple Non-Sulfur Bacteria from various extreme environments.</title>
        <authorList>
            <person name="Mayer M."/>
        </authorList>
    </citation>
    <scope>NUCLEOTIDE SEQUENCE [LARGE SCALE GENOMIC DNA]</scope>
    <source>
        <strain evidence="3 4">2761</strain>
    </source>
</reference>
<feature type="compositionally biased region" description="Low complexity" evidence="1">
    <location>
        <begin position="245"/>
        <end position="269"/>
    </location>
</feature>
<organism evidence="3 4">
    <name type="scientific">Rhodocyclus tenuis</name>
    <name type="common">Rhodospirillum tenue</name>
    <dbReference type="NCBI Taxonomy" id="1066"/>
    <lineage>
        <taxon>Bacteria</taxon>
        <taxon>Pseudomonadati</taxon>
        <taxon>Pseudomonadota</taxon>
        <taxon>Betaproteobacteria</taxon>
        <taxon>Rhodocyclales</taxon>
        <taxon>Rhodocyclaceae</taxon>
        <taxon>Rhodocyclus</taxon>
    </lineage>
</organism>
<feature type="compositionally biased region" description="Pro residues" evidence="1">
    <location>
        <begin position="233"/>
        <end position="244"/>
    </location>
</feature>
<evidence type="ECO:0000256" key="2">
    <source>
        <dbReference type="SAM" id="SignalP"/>
    </source>
</evidence>
<keyword evidence="4" id="KW-1185">Reference proteome</keyword>
<dbReference type="AlphaFoldDB" id="A0A840GA21"/>
<feature type="region of interest" description="Disordered" evidence="1">
    <location>
        <begin position="186"/>
        <end position="358"/>
    </location>
</feature>
<evidence type="ECO:0000256" key="1">
    <source>
        <dbReference type="SAM" id="MobiDB-lite"/>
    </source>
</evidence>
<accession>A0A840GA21</accession>
<protein>
    <recommendedName>
        <fullName evidence="5">BcpO-related WXXGXW repeat protein</fullName>
    </recommendedName>
</protein>
<feature type="chain" id="PRO_5032277098" description="BcpO-related WXXGXW repeat protein" evidence="2">
    <location>
        <begin position="21"/>
        <end position="358"/>
    </location>
</feature>
<comment type="caution">
    <text evidence="3">The sequence shown here is derived from an EMBL/GenBank/DDBJ whole genome shotgun (WGS) entry which is preliminary data.</text>
</comment>
<feature type="compositionally biased region" description="Basic and acidic residues" evidence="1">
    <location>
        <begin position="303"/>
        <end position="358"/>
    </location>
</feature>
<dbReference type="Proteomes" id="UP000587070">
    <property type="component" value="Unassembled WGS sequence"/>
</dbReference>
<gene>
    <name evidence="3" type="ORF">GGD90_001892</name>
</gene>
<evidence type="ECO:0000313" key="3">
    <source>
        <dbReference type="EMBL" id="MBB4247518.1"/>
    </source>
</evidence>
<proteinExistence type="predicted"/>
<evidence type="ECO:0000313" key="4">
    <source>
        <dbReference type="Proteomes" id="UP000587070"/>
    </source>
</evidence>
<sequence>MRNLFVALAILLGSTTAAMAQFSAGVVFSGVSIGINLTVYPQLLRVPGYPVYYAPRANSNYFFYDGYYWVFARNNWYFSEWYNGPWQWVGPEQVPLFVLRVPVGYYRMPPPYFRGWNIGEPPRWGEHWGRDWEARHGDWQRWDRRSAPPPAPLPLYQQQFSGERYPHRPDEQHAIHSDNYRYQPRERARPQYPGQPGPRQFALPERHDDPYARRDGRNDGREEGPSAVWQRPPQAPQYAPPPRQEPQAAPPAWQMQPPSQAQPQPLPSQNMPPQRQQLHDGPFPGARGDANERPQAEGFAPRETPRVERGNDAGREAGREKGSEAGRDAGRDNRNEARRGEERRPDERRSMDRRSEER</sequence>
<feature type="compositionally biased region" description="Basic and acidic residues" evidence="1">
    <location>
        <begin position="204"/>
        <end position="224"/>
    </location>
</feature>
<dbReference type="OrthoDB" id="5397182at2"/>
<dbReference type="EMBL" id="JACIGE010000006">
    <property type="protein sequence ID" value="MBB4247518.1"/>
    <property type="molecule type" value="Genomic_DNA"/>
</dbReference>
<dbReference type="RefSeq" id="WP_153116600.1">
    <property type="nucleotide sequence ID" value="NZ_JACIGE010000006.1"/>
</dbReference>